<reference evidence="1" key="1">
    <citation type="submission" date="2015-02" db="EMBL/GenBank/DDBJ databases">
        <title>Genome Assembly of Bacillaceae bacterium MTCC 8252.</title>
        <authorList>
            <person name="Verma A."/>
            <person name="Khatri I."/>
            <person name="Mual P."/>
            <person name="Subramanian S."/>
            <person name="Krishnamurthi S."/>
        </authorList>
    </citation>
    <scope>NUCLEOTIDE SEQUENCE [LARGE SCALE GENOMIC DNA]</scope>
    <source>
        <strain evidence="1">MTCC 8252</strain>
    </source>
</reference>
<dbReference type="AlphaFoldDB" id="A0A0F5HRW8"/>
<gene>
    <name evidence="1" type="ORF">QY95_03374</name>
</gene>
<accession>A0A0F5HRW8</accession>
<dbReference type="Proteomes" id="UP000031563">
    <property type="component" value="Unassembled WGS sequence"/>
</dbReference>
<proteinExistence type="predicted"/>
<comment type="caution">
    <text evidence="1">The sequence shown here is derived from an EMBL/GenBank/DDBJ whole genome shotgun (WGS) entry which is preliminary data.</text>
</comment>
<dbReference type="EMBL" id="JWIR02000071">
    <property type="protein sequence ID" value="KKB35521.1"/>
    <property type="molecule type" value="Genomic_DNA"/>
</dbReference>
<accession>A0A0F5HQD8</accession>
<organism evidence="1 2">
    <name type="scientific">Bacillus thermotolerans</name>
    <name type="common">Quasibacillus thermotolerans</name>
    <dbReference type="NCBI Taxonomy" id="1221996"/>
    <lineage>
        <taxon>Bacteria</taxon>
        <taxon>Bacillati</taxon>
        <taxon>Bacillota</taxon>
        <taxon>Bacilli</taxon>
        <taxon>Bacillales</taxon>
        <taxon>Bacillaceae</taxon>
        <taxon>Bacillus</taxon>
    </lineage>
</organism>
<keyword evidence="2" id="KW-1185">Reference proteome</keyword>
<name>A0A0F5HRW8_BACTR</name>
<evidence type="ECO:0000313" key="2">
    <source>
        <dbReference type="Proteomes" id="UP000031563"/>
    </source>
</evidence>
<sequence>MQRFAKFADIIACTIRMMYRKDALKFACTVRENAKRSR</sequence>
<dbReference type="STRING" id="1221996.QY95_03374"/>
<protein>
    <submittedName>
        <fullName evidence="1">Uncharacterized protein</fullName>
    </submittedName>
</protein>
<evidence type="ECO:0000313" key="1">
    <source>
        <dbReference type="EMBL" id="KKB35521.1"/>
    </source>
</evidence>